<evidence type="ECO:0000313" key="4">
    <source>
        <dbReference type="EMBL" id="VFK07549.1"/>
    </source>
</evidence>
<keyword evidence="1" id="KW-1133">Transmembrane helix</keyword>
<proteinExistence type="predicted"/>
<sequence>MIIDKRASVHGTLAMGSNELSVLKVNPHLNMIWLFFLIALVSVCWVQPSYAEARLYPAPESRDWSNPYQMLTAKELNGNPEWPWEVFAAYQGAPMERCRGASSADNAKQTRAVGEIKPADYLERFVVLDRLSTKLQVRSMIDQRVGWMDMRDLLLFTHPLRNPRDIALKAFLRVDLGRRGMAAMQGEEKGVDLLRFRNGPGIPGHGNDYEYLVVYPQNKLGC</sequence>
<feature type="transmembrane region" description="Helical" evidence="1">
    <location>
        <begin position="28"/>
        <end position="46"/>
    </location>
</feature>
<accession>A0A450VIH7</accession>
<evidence type="ECO:0000256" key="1">
    <source>
        <dbReference type="SAM" id="Phobius"/>
    </source>
</evidence>
<organism evidence="3">
    <name type="scientific">Candidatus Kentrum eta</name>
    <dbReference type="NCBI Taxonomy" id="2126337"/>
    <lineage>
        <taxon>Bacteria</taxon>
        <taxon>Pseudomonadati</taxon>
        <taxon>Pseudomonadota</taxon>
        <taxon>Gammaproteobacteria</taxon>
        <taxon>Candidatus Kentrum</taxon>
    </lineage>
</organism>
<name>A0A450VIH7_9GAMM</name>
<dbReference type="EMBL" id="CAADFG010000425">
    <property type="protein sequence ID" value="VFK04522.1"/>
    <property type="molecule type" value="Genomic_DNA"/>
</dbReference>
<dbReference type="AlphaFoldDB" id="A0A450VIH7"/>
<evidence type="ECO:0000313" key="2">
    <source>
        <dbReference type="EMBL" id="VFK04522.1"/>
    </source>
</evidence>
<reference evidence="3" key="1">
    <citation type="submission" date="2019-02" db="EMBL/GenBank/DDBJ databases">
        <authorList>
            <person name="Gruber-Vodicka R. H."/>
            <person name="Seah K. B. B."/>
        </authorList>
    </citation>
    <scope>NUCLEOTIDE SEQUENCE</scope>
    <source>
        <strain evidence="4">BECK_SA2B12</strain>
        <strain evidence="2">BECK_SA2B15</strain>
        <strain evidence="3">BECK_SA2B20</strain>
    </source>
</reference>
<gene>
    <name evidence="2" type="ORF">BECKH772A_GA0070896_104252</name>
    <name evidence="3" type="ORF">BECKH772B_GA0070898_104672</name>
    <name evidence="4" type="ORF">BECKH772C_GA0070978_104312</name>
</gene>
<dbReference type="EMBL" id="CAADFI010000467">
    <property type="protein sequence ID" value="VFK04626.1"/>
    <property type="molecule type" value="Genomic_DNA"/>
</dbReference>
<dbReference type="EMBL" id="CAADFJ010000431">
    <property type="protein sequence ID" value="VFK07549.1"/>
    <property type="molecule type" value="Genomic_DNA"/>
</dbReference>
<protein>
    <submittedName>
        <fullName evidence="3">Uncharacterized protein</fullName>
    </submittedName>
</protein>
<keyword evidence="1" id="KW-0472">Membrane</keyword>
<evidence type="ECO:0000313" key="3">
    <source>
        <dbReference type="EMBL" id="VFK04626.1"/>
    </source>
</evidence>
<keyword evidence="1" id="KW-0812">Transmembrane</keyword>